<comment type="similarity">
    <text evidence="1 4">Belongs to the glycerate kinase type-1 family.</text>
</comment>
<evidence type="ECO:0000256" key="4">
    <source>
        <dbReference type="PIRNR" id="PIRNR006078"/>
    </source>
</evidence>
<dbReference type="Gene3D" id="3.90.1510.10">
    <property type="entry name" value="Glycerate kinase, domain 2"/>
    <property type="match status" value="1"/>
</dbReference>
<dbReference type="Gene3D" id="3.40.50.10350">
    <property type="entry name" value="Glycerate kinase, domain 1"/>
    <property type="match status" value="1"/>
</dbReference>
<dbReference type="PIRSF" id="PIRSF006078">
    <property type="entry name" value="GlxK"/>
    <property type="match status" value="1"/>
</dbReference>
<keyword evidence="3 4" id="KW-0418">Kinase</keyword>
<dbReference type="eggNOG" id="COG1929">
    <property type="taxonomic scope" value="Bacteria"/>
</dbReference>
<dbReference type="EC" id="2.7.1.31" evidence="5"/>
<dbReference type="GO" id="GO:0008887">
    <property type="term" value="F:glycerate kinase activity"/>
    <property type="evidence" value="ECO:0007669"/>
    <property type="project" value="UniProtKB-UniRule"/>
</dbReference>
<dbReference type="KEGG" id="zmm:Zmob_0758"/>
<dbReference type="InterPro" id="IPR036129">
    <property type="entry name" value="Glycerate_kinase_sf"/>
</dbReference>
<dbReference type="OrthoDB" id="9774290at2"/>
<dbReference type="InterPro" id="IPR004381">
    <property type="entry name" value="Glycerate_kinase"/>
</dbReference>
<sequence length="382" mass="39740">MKFLLAPDSFKGSLTAKEAALAMERAIQKILPEAETVILPMADGGEGTVQSLIDATQGQRISERVMNPLMQPVMADYGILGDGKTAIIEMAAASGLQFVDEKSKNPLITTTYGTGQLLKSALDRGIRKIIMGMGGSATNDGGAGMAEALGVRFLDKKGWPITRGGGGLSTLAEIDISGLDPRIADTEIIIASDVTNPLVGEIGASAVFAPQKGANPDMVRQLDDNLRHYADLIKASLGKEIAEKAGAGAAGGLSGGLLAFTDATIEKGIELVIRITGLMEKSKDADYVLTGEGGIDFQTQYGKTPMGVAKAAKKANPETVVIALGGYIGEQIDSLYQKGIDAIFGILPAAIPLDQALLSAAANVERTTENIVRLIKADKAVG</sequence>
<proteinExistence type="inferred from homology"/>
<dbReference type="GO" id="GO:0031388">
    <property type="term" value="P:organic acid phosphorylation"/>
    <property type="evidence" value="ECO:0007669"/>
    <property type="project" value="UniProtKB-UniRule"/>
</dbReference>
<dbReference type="InterPro" id="IPR018197">
    <property type="entry name" value="Glycerate_kinase_RE-like"/>
</dbReference>
<dbReference type="EMBL" id="CP002850">
    <property type="protein sequence ID" value="AEH62599.1"/>
    <property type="molecule type" value="Genomic_DNA"/>
</dbReference>
<dbReference type="AlphaFoldDB" id="A0A0H3FXU5"/>
<dbReference type="NCBIfam" id="TIGR00045">
    <property type="entry name" value="glycerate kinase"/>
    <property type="match status" value="1"/>
</dbReference>
<dbReference type="InterPro" id="IPR018193">
    <property type="entry name" value="Glyc_kinase_flavodox-like_fold"/>
</dbReference>
<dbReference type="RefSeq" id="WP_014500695.1">
    <property type="nucleotide sequence ID" value="NC_017262.1"/>
</dbReference>
<name>A0A0H3FXU5_ZYMMA</name>
<gene>
    <name evidence="5" type="ordered locus">Zmob_0758</name>
</gene>
<evidence type="ECO:0000256" key="1">
    <source>
        <dbReference type="ARBA" id="ARBA00006284"/>
    </source>
</evidence>
<dbReference type="Pfam" id="PF02595">
    <property type="entry name" value="Gly_kinase"/>
    <property type="match status" value="1"/>
</dbReference>
<evidence type="ECO:0000256" key="2">
    <source>
        <dbReference type="ARBA" id="ARBA00022679"/>
    </source>
</evidence>
<reference evidence="5 6" key="1">
    <citation type="journal article" date="2011" name="J. Bacteriol.">
        <title>Genome sequence of the ethanol-producing Zymomonas mobilis subsp. mobilis lectotype strain ATCC 10988.</title>
        <authorList>
            <person name="Pappas K.M."/>
            <person name="Kouvelis V.N."/>
            <person name="Saunders E."/>
            <person name="Brettin T.S."/>
            <person name="Bruce D."/>
            <person name="Detter C."/>
            <person name="Balakireva M."/>
            <person name="Han C.S."/>
            <person name="Savvakis G."/>
            <person name="Kyrpides N.C."/>
            <person name="Typas M.A."/>
        </authorList>
    </citation>
    <scope>NUCLEOTIDE SEQUENCE [LARGE SCALE GENOMIC DNA]</scope>
    <source>
        <strain evidence="6">ATCC 10988 / DSM 424 / CCUG 17860 / LMG 404 / NCIMB 8938 / NRRL B-806 / ZM1</strain>
    </source>
</reference>
<protein>
    <submittedName>
        <fullName evidence="5">Glycerate kinase</fullName>
        <ecNumber evidence="5">2.7.1.31</ecNumber>
    </submittedName>
</protein>
<keyword evidence="2 4" id="KW-0808">Transferase</keyword>
<accession>A0A0H3FXU5</accession>
<evidence type="ECO:0000256" key="3">
    <source>
        <dbReference type="ARBA" id="ARBA00022777"/>
    </source>
</evidence>
<dbReference type="PANTHER" id="PTHR21599:SF0">
    <property type="entry name" value="GLYCERATE KINASE"/>
    <property type="match status" value="1"/>
</dbReference>
<evidence type="ECO:0000313" key="6">
    <source>
        <dbReference type="Proteomes" id="UP000001494"/>
    </source>
</evidence>
<dbReference type="Proteomes" id="UP000001494">
    <property type="component" value="Chromosome"/>
</dbReference>
<dbReference type="HOGENOM" id="CLU_028255_0_1_5"/>
<dbReference type="PANTHER" id="PTHR21599">
    <property type="entry name" value="GLYCERATE KINASE"/>
    <property type="match status" value="1"/>
</dbReference>
<evidence type="ECO:0000313" key="5">
    <source>
        <dbReference type="EMBL" id="AEH62599.1"/>
    </source>
</evidence>
<dbReference type="SUPFAM" id="SSF110738">
    <property type="entry name" value="Glycerate kinase I"/>
    <property type="match status" value="1"/>
</dbReference>
<organism evidence="5 6">
    <name type="scientific">Zymomonas mobilis subsp. mobilis (strain ATCC 10988 / DSM 424 / LMG 404 / NCIMB 8938 / NRRL B-806 / ZM1)</name>
    <dbReference type="NCBI Taxonomy" id="555217"/>
    <lineage>
        <taxon>Bacteria</taxon>
        <taxon>Pseudomonadati</taxon>
        <taxon>Pseudomonadota</taxon>
        <taxon>Alphaproteobacteria</taxon>
        <taxon>Sphingomonadales</taxon>
        <taxon>Zymomonadaceae</taxon>
        <taxon>Zymomonas</taxon>
    </lineage>
</organism>